<sequence length="373" mass="40060">MGINPSHRGGNNDLWISRTPDHGEETQGSQSVSGELGSHRISTSGKGTSTGILSRIASTVRSFFSIFTRSSAGKGGKASTESSIRSRLSVEATGDARATEGAARGLQKKGYTPGKPVSIPTVPTPTDTDSTGSSSSIPIVEGLKSHLEASAQSRQEQVSKLADQIKSRWTNLENTDEVNYTVTGLQTLVGGLANTRRALTRELQLTRSGANDSTIDEMKTLSQSLWSYAAKDHDQNGESELFSLLVHLSFGGPSLDSSTTIQDYADDLVDLHSEDGFLDEQAQDMLSEFAEKMDSLRSSSLNDANRAWANFINRGEVAVRGVANRELAANVGKYDHADMQENVEWNLSALTSLQQLDPDVFVTTMGVLASDVL</sequence>
<evidence type="ECO:0000313" key="2">
    <source>
        <dbReference type="EMBL" id="ANG66136.1"/>
    </source>
</evidence>
<dbReference type="OrthoDB" id="19209at2"/>
<dbReference type="KEGG" id="cgz:M787_002240"/>
<dbReference type="STRING" id="1143323.M787_002240"/>
<dbReference type="Proteomes" id="UP000019147">
    <property type="component" value="Chromosome"/>
</dbReference>
<dbReference type="NCBIfam" id="NF046087">
    <property type="entry name" value="T3SS_scaff_SemD"/>
    <property type="match status" value="1"/>
</dbReference>
<dbReference type="GeneID" id="81478123"/>
<evidence type="ECO:0000313" key="3">
    <source>
        <dbReference type="Proteomes" id="UP000019147"/>
    </source>
</evidence>
<name>A0A173DZ06_9CHLA</name>
<proteinExistence type="predicted"/>
<gene>
    <name evidence="2" type="ORF">M787_002240</name>
</gene>
<organism evidence="2 3">
    <name type="scientific">Chlamydia gallinacea 08-1274/3</name>
    <dbReference type="NCBI Taxonomy" id="1143323"/>
    <lineage>
        <taxon>Bacteria</taxon>
        <taxon>Pseudomonadati</taxon>
        <taxon>Chlamydiota</taxon>
        <taxon>Chlamydiia</taxon>
        <taxon>Chlamydiales</taxon>
        <taxon>Chlamydiaceae</taxon>
        <taxon>Chlamydia/Chlamydophila group</taxon>
        <taxon>Chlamydia</taxon>
    </lineage>
</organism>
<feature type="region of interest" description="Disordered" evidence="1">
    <location>
        <begin position="1"/>
        <end position="50"/>
    </location>
</feature>
<dbReference type="EMBL" id="CP015840">
    <property type="protein sequence ID" value="ANG66136.1"/>
    <property type="molecule type" value="Genomic_DNA"/>
</dbReference>
<dbReference type="RefSeq" id="WP_021828836.1">
    <property type="nucleotide sequence ID" value="NZ_CP015840.1"/>
</dbReference>
<feature type="compositionally biased region" description="Low complexity" evidence="1">
    <location>
        <begin position="116"/>
        <end position="137"/>
    </location>
</feature>
<evidence type="ECO:0000256" key="1">
    <source>
        <dbReference type="SAM" id="MobiDB-lite"/>
    </source>
</evidence>
<feature type="compositionally biased region" description="Polar residues" evidence="1">
    <location>
        <begin position="40"/>
        <end position="50"/>
    </location>
</feature>
<feature type="region of interest" description="Disordered" evidence="1">
    <location>
        <begin position="70"/>
        <end position="137"/>
    </location>
</feature>
<protein>
    <submittedName>
        <fullName evidence="2">Uncharacterized protein</fullName>
    </submittedName>
</protein>
<reference evidence="2 3" key="1">
    <citation type="journal article" date="2014" name="Syst. Appl. Microbiol.">
        <title>Evidence for the existence of two new members of the family Chlamydiaceae and proposal of Chlamydia avium sp. nov. and Chlamydia gallinacea sp. nov.</title>
        <authorList>
            <person name="Sachse K."/>
            <person name="Laroucau K."/>
            <person name="Riege K."/>
            <person name="Wehner S."/>
            <person name="Dilcher M."/>
            <person name="Creasy H.H."/>
            <person name="Weidmann M."/>
            <person name="Myers G."/>
            <person name="Vorimore F."/>
            <person name="Vicari N."/>
            <person name="Magnino S."/>
            <person name="Liebler-Tenorio E."/>
            <person name="Ruettger A."/>
            <person name="Bavoil P.M."/>
            <person name="Hufert F.T."/>
            <person name="Rossello-Mora R."/>
            <person name="Marz M."/>
        </authorList>
    </citation>
    <scope>NUCLEOTIDE SEQUENCE [LARGE SCALE GENOMIC DNA]</scope>
    <source>
        <strain evidence="2 3">08-1274/3</strain>
    </source>
</reference>
<accession>A0A173DZ06</accession>
<dbReference type="AlphaFoldDB" id="A0A173DZ06"/>